<feature type="compositionally biased region" description="Basic and acidic residues" evidence="4">
    <location>
        <begin position="266"/>
        <end position="275"/>
    </location>
</feature>
<feature type="compositionally biased region" description="Polar residues" evidence="4">
    <location>
        <begin position="378"/>
        <end position="387"/>
    </location>
</feature>
<proteinExistence type="predicted"/>
<evidence type="ECO:0000256" key="5">
    <source>
        <dbReference type="SAM" id="SignalP"/>
    </source>
</evidence>
<keyword evidence="3" id="KW-0325">Glycoprotein</keyword>
<dbReference type="GO" id="GO:0045087">
    <property type="term" value="P:innate immune response"/>
    <property type="evidence" value="ECO:0007669"/>
    <property type="project" value="TreeGrafter"/>
</dbReference>
<dbReference type="GO" id="GO:0005615">
    <property type="term" value="C:extracellular space"/>
    <property type="evidence" value="ECO:0007669"/>
    <property type="project" value="UniProtKB-ARBA"/>
</dbReference>
<dbReference type="Gene3D" id="2.10.90.10">
    <property type="entry name" value="Cystine-knot cytokines"/>
    <property type="match status" value="1"/>
</dbReference>
<protein>
    <submittedName>
        <fullName evidence="8">Uncharacterized protein LOC108666882</fullName>
    </submittedName>
</protein>
<dbReference type="PANTHER" id="PTHR23199:SF12">
    <property type="entry name" value="NEUROTROPHIN 1-RELATED"/>
    <property type="match status" value="1"/>
</dbReference>
<dbReference type="InterPro" id="IPR052444">
    <property type="entry name" value="Spz/Toll_ligand-like"/>
</dbReference>
<dbReference type="InterPro" id="IPR032104">
    <property type="entry name" value="Spaetzle"/>
</dbReference>
<keyword evidence="2" id="KW-1015">Disulfide bond</keyword>
<organism evidence="7 8">
    <name type="scientific">Hyalella azteca</name>
    <name type="common">Amphipod</name>
    <dbReference type="NCBI Taxonomy" id="294128"/>
    <lineage>
        <taxon>Eukaryota</taxon>
        <taxon>Metazoa</taxon>
        <taxon>Ecdysozoa</taxon>
        <taxon>Arthropoda</taxon>
        <taxon>Crustacea</taxon>
        <taxon>Multicrustacea</taxon>
        <taxon>Malacostraca</taxon>
        <taxon>Eumalacostraca</taxon>
        <taxon>Peracarida</taxon>
        <taxon>Amphipoda</taxon>
        <taxon>Senticaudata</taxon>
        <taxon>Talitrida</taxon>
        <taxon>Talitroidea</taxon>
        <taxon>Hyalellidae</taxon>
        <taxon>Hyalella</taxon>
    </lineage>
</organism>
<dbReference type="Proteomes" id="UP000694843">
    <property type="component" value="Unplaced"/>
</dbReference>
<name>A0A8B7N602_HYAAZ</name>
<feature type="chain" id="PRO_5034467163" evidence="5">
    <location>
        <begin position="20"/>
        <end position="820"/>
    </location>
</feature>
<evidence type="ECO:0000256" key="4">
    <source>
        <dbReference type="SAM" id="MobiDB-lite"/>
    </source>
</evidence>
<evidence type="ECO:0000259" key="6">
    <source>
        <dbReference type="Pfam" id="PF16077"/>
    </source>
</evidence>
<keyword evidence="7" id="KW-1185">Reference proteome</keyword>
<dbReference type="PANTHER" id="PTHR23199">
    <property type="entry name" value="NEUROTROPHIN 1-RELATED"/>
    <property type="match status" value="1"/>
</dbReference>
<feature type="compositionally biased region" description="Polar residues" evidence="4">
    <location>
        <begin position="769"/>
        <end position="783"/>
    </location>
</feature>
<feature type="region of interest" description="Disordered" evidence="4">
    <location>
        <begin position="337"/>
        <end position="403"/>
    </location>
</feature>
<evidence type="ECO:0000313" key="8">
    <source>
        <dbReference type="RefSeq" id="XP_018009312.1"/>
    </source>
</evidence>
<dbReference type="Pfam" id="PF16077">
    <property type="entry name" value="Spaetzle"/>
    <property type="match status" value="1"/>
</dbReference>
<feature type="domain" description="Spaetzle" evidence="6">
    <location>
        <begin position="489"/>
        <end position="579"/>
    </location>
</feature>
<reference evidence="8" key="1">
    <citation type="submission" date="2025-08" db="UniProtKB">
        <authorList>
            <consortium name="RefSeq"/>
        </authorList>
    </citation>
    <scope>IDENTIFICATION</scope>
    <source>
        <tissue evidence="8">Whole organism</tissue>
    </source>
</reference>
<evidence type="ECO:0000256" key="1">
    <source>
        <dbReference type="ARBA" id="ARBA00022729"/>
    </source>
</evidence>
<feature type="compositionally biased region" description="Polar residues" evidence="4">
    <location>
        <begin position="337"/>
        <end position="347"/>
    </location>
</feature>
<feature type="region of interest" description="Disordered" evidence="4">
    <location>
        <begin position="211"/>
        <end position="275"/>
    </location>
</feature>
<dbReference type="SUPFAM" id="SSF57501">
    <property type="entry name" value="Cystine-knot cytokines"/>
    <property type="match status" value="1"/>
</dbReference>
<gene>
    <name evidence="8" type="primary">LOC108666882</name>
</gene>
<dbReference type="InterPro" id="IPR029034">
    <property type="entry name" value="Cystine-knot_cytokine"/>
</dbReference>
<feature type="region of interest" description="Disordered" evidence="4">
    <location>
        <begin position="614"/>
        <end position="796"/>
    </location>
</feature>
<dbReference type="GeneID" id="108666882"/>
<feature type="compositionally biased region" description="Basic and acidic residues" evidence="4">
    <location>
        <begin position="389"/>
        <end position="403"/>
    </location>
</feature>
<feature type="compositionally biased region" description="Pro residues" evidence="4">
    <location>
        <begin position="643"/>
        <end position="654"/>
    </location>
</feature>
<dbReference type="GO" id="GO:0021556">
    <property type="term" value="P:central nervous system formation"/>
    <property type="evidence" value="ECO:0007669"/>
    <property type="project" value="TreeGrafter"/>
</dbReference>
<feature type="compositionally biased region" description="Basic and acidic residues" evidence="4">
    <location>
        <begin position="735"/>
        <end position="744"/>
    </location>
</feature>
<dbReference type="GO" id="GO:0008083">
    <property type="term" value="F:growth factor activity"/>
    <property type="evidence" value="ECO:0007669"/>
    <property type="project" value="TreeGrafter"/>
</dbReference>
<feature type="compositionally biased region" description="Low complexity" evidence="4">
    <location>
        <begin position="348"/>
        <end position="361"/>
    </location>
</feature>
<dbReference type="OrthoDB" id="8197497at2759"/>
<dbReference type="GO" id="GO:0005121">
    <property type="term" value="F:Toll binding"/>
    <property type="evidence" value="ECO:0007669"/>
    <property type="project" value="TreeGrafter"/>
</dbReference>
<feature type="compositionally biased region" description="Pro residues" evidence="4">
    <location>
        <begin position="362"/>
        <end position="376"/>
    </location>
</feature>
<evidence type="ECO:0000313" key="7">
    <source>
        <dbReference type="Proteomes" id="UP000694843"/>
    </source>
</evidence>
<evidence type="ECO:0000256" key="3">
    <source>
        <dbReference type="ARBA" id="ARBA00023180"/>
    </source>
</evidence>
<dbReference type="AlphaFoldDB" id="A0A8B7N602"/>
<keyword evidence="1 5" id="KW-0732">Signal</keyword>
<dbReference type="RefSeq" id="XP_018009312.1">
    <property type="nucleotide sequence ID" value="XM_018153823.2"/>
</dbReference>
<evidence type="ECO:0000256" key="2">
    <source>
        <dbReference type="ARBA" id="ARBA00023157"/>
    </source>
</evidence>
<feature type="signal peptide" evidence="5">
    <location>
        <begin position="1"/>
        <end position="19"/>
    </location>
</feature>
<accession>A0A8B7N602</accession>
<sequence length="820" mass="90768">MLFLPVLVVVLALTNTGLGEELPMSESEQKSEAAVGEAGEYQATEADEGSGTEPPQDLPIAEALVGEEGEIYDISPAEELRIAAQKAGYNITGMTLDLATHATEEELAEALPQPLAEALIQRRRRPDLRDRLIGMTFLGQPVPLDRVPRRPFLSEHQSQRRRSGAGPIRRFPATFAQKRNDYVTSEVEGRPRILKPVPFPASRARIIFPPMPGRPDEHAGDSNAGHRQQESRPMGFQIHGAGNAPKQKFVPRPQTIFDRGQNPHFDPSHRPRKKPFEVFDLRDTAIVNPMLRPQRPLQDLPTIEDEFDNSLGPDFGPVIYEIDHNIQTIIPNSFSSLDSEQTSTNNVSPFAPFPSSSSGSKLPPPPFRPKQFPPSTPLSTGFTNFGNSEKPKPEGNFKPDRKSECTQYTETICLDADNYPHTEILAALEGDKGRTNVLIAEVRNQSADNLVDGVTARQEQTYDYTHYFGDGNRRQGAEEHRDFGGEGGYLCPSEVKYAKPKRARNSKGEWKFVVNMEKYTQTIRMEKCIKPGGACSYVSHHYRATCNQVHNYQRLLSWEKKRGLHMDIFKVPSSCTCHIQGYSYVFPPLGQDKPGQGPPPDSLLLETRASNDLNIPTRVVTTPAHPRDVRLPNTNVNAHTPPSENPSPSTPPNGGPFTRLPAHQRPTASQRPTAGQRPPPFERPTPFRKNRTRRPPAPVPSGVRRMDVAGSFDSRQETFPPTDFGPNMGGGGLDMAHEESRMLQEHPGPGETPAGDLQQSYRNRAGPDLQSSRARGAPRQQSSGTGGGGVMNSDTMGGNHHGAVNYDYHPILQFFESYQS</sequence>
<dbReference type="KEGG" id="hazt:108666882"/>
<feature type="region of interest" description="Disordered" evidence="4">
    <location>
        <begin position="21"/>
        <end position="57"/>
    </location>
</feature>